<protein>
    <submittedName>
        <fullName evidence="6">Succinylglutamate desuccinylase/aspartoacylase family protein</fullName>
    </submittedName>
</protein>
<dbReference type="SUPFAM" id="SSF53187">
    <property type="entry name" value="Zn-dependent exopeptidases"/>
    <property type="match status" value="1"/>
</dbReference>
<dbReference type="GO" id="GO:0016788">
    <property type="term" value="F:hydrolase activity, acting on ester bonds"/>
    <property type="evidence" value="ECO:0007669"/>
    <property type="project" value="InterPro"/>
</dbReference>
<evidence type="ECO:0000313" key="6">
    <source>
        <dbReference type="EMBL" id="MBD1400738.1"/>
    </source>
</evidence>
<dbReference type="InterPro" id="IPR053138">
    <property type="entry name" value="N-alpha-Ac-DABA_deacetylase"/>
</dbReference>
<dbReference type="PANTHER" id="PTHR37326:SF2">
    <property type="entry name" value="SUCCINYLGLUTAMATE DESUCCINYLASE_ASPARTOACYLASE FAMILY PROTEIN"/>
    <property type="match status" value="1"/>
</dbReference>
<proteinExistence type="predicted"/>
<dbReference type="GO" id="GO:0046872">
    <property type="term" value="F:metal ion binding"/>
    <property type="evidence" value="ECO:0007669"/>
    <property type="project" value="UniProtKB-KW"/>
</dbReference>
<dbReference type="Pfam" id="PF24827">
    <property type="entry name" value="AstE_AspA_cat"/>
    <property type="match status" value="1"/>
</dbReference>
<comment type="caution">
    <text evidence="6">The sequence shown here is derived from an EMBL/GenBank/DDBJ whole genome shotgun (WGS) entry which is preliminary data.</text>
</comment>
<keyword evidence="3" id="KW-0378">Hydrolase</keyword>
<evidence type="ECO:0000256" key="3">
    <source>
        <dbReference type="ARBA" id="ARBA00022801"/>
    </source>
</evidence>
<evidence type="ECO:0000313" key="7">
    <source>
        <dbReference type="Proteomes" id="UP000632828"/>
    </source>
</evidence>
<dbReference type="Gene3D" id="3.40.630.10">
    <property type="entry name" value="Zn peptidases"/>
    <property type="match status" value="1"/>
</dbReference>
<reference evidence="6" key="1">
    <citation type="submission" date="2020-09" db="EMBL/GenBank/DDBJ databases">
        <title>Pelobacter alkaliphilus sp. nov., a novel anaerobic arsenate-reducing bacterium from terrestrial mud volcano.</title>
        <authorList>
            <person name="Khomyakova M.A."/>
            <person name="Merkel A.Y."/>
            <person name="Slobodkin A.I."/>
        </authorList>
    </citation>
    <scope>NUCLEOTIDE SEQUENCE</scope>
    <source>
        <strain evidence="6">M08fum</strain>
    </source>
</reference>
<gene>
    <name evidence="6" type="ORF">ICT70_08660</name>
</gene>
<evidence type="ECO:0000259" key="5">
    <source>
        <dbReference type="Pfam" id="PF24827"/>
    </source>
</evidence>
<evidence type="ECO:0000256" key="1">
    <source>
        <dbReference type="ARBA" id="ARBA00001947"/>
    </source>
</evidence>
<dbReference type="RefSeq" id="WP_191155585.1">
    <property type="nucleotide sequence ID" value="NZ_JACWUN010000008.1"/>
</dbReference>
<dbReference type="Proteomes" id="UP000632828">
    <property type="component" value="Unassembled WGS sequence"/>
</dbReference>
<dbReference type="PIRSF" id="PIRSF039012">
    <property type="entry name" value="ASP"/>
    <property type="match status" value="1"/>
</dbReference>
<dbReference type="EMBL" id="JACWUN010000008">
    <property type="protein sequence ID" value="MBD1400738.1"/>
    <property type="molecule type" value="Genomic_DNA"/>
</dbReference>
<evidence type="ECO:0000256" key="4">
    <source>
        <dbReference type="ARBA" id="ARBA00022833"/>
    </source>
</evidence>
<keyword evidence="4" id="KW-0862">Zinc</keyword>
<dbReference type="InterPro" id="IPR055438">
    <property type="entry name" value="AstE_AspA_cat"/>
</dbReference>
<dbReference type="CDD" id="cd06251">
    <property type="entry name" value="M14_ASTE_ASPA-like"/>
    <property type="match status" value="1"/>
</dbReference>
<comment type="cofactor">
    <cofactor evidence="1">
        <name>Zn(2+)</name>
        <dbReference type="ChEBI" id="CHEBI:29105"/>
    </cofactor>
</comment>
<feature type="domain" description="Succinylglutamate desuccinylase/Aspartoacylase catalytic" evidence="5">
    <location>
        <begin position="47"/>
        <end position="225"/>
    </location>
</feature>
<sequence>MKVADFELGGEIIKPGTRKTVELAVARLYTHSEMTLPVQVVHGRRAGPVLFVCAAVHGDEINGVEIIRQLLKNQVLNSLRGTLIAVPVVNPFGFIQRARYLPDRRDLNRSFPGSAKGSLAGRLAHVFMSEIAAQSDFGIDLHTGSNFRSNMPQIRASLEDQQTVDLAMAFGAPVVVPSEMREGSLRETVASLGKPVLVYEGGEALYFNDAAIRTGIRGIIKVMRHVEMLAPGRSAKIRESIITDRTSWLRANMSGIFTRRMKLGGFVRKGDLLGLIRDPLGDEEEKVIAPLAGIIIGQLAIPLVHEGDALIHLARVPDSSDAEEAMDHFASTLTDEDFGMER</sequence>
<name>A0A8J6UH07_9BACT</name>
<organism evidence="6 7">
    <name type="scientific">Pelovirga terrestris</name>
    <dbReference type="NCBI Taxonomy" id="2771352"/>
    <lineage>
        <taxon>Bacteria</taxon>
        <taxon>Pseudomonadati</taxon>
        <taxon>Thermodesulfobacteriota</taxon>
        <taxon>Desulfuromonadia</taxon>
        <taxon>Geobacterales</taxon>
        <taxon>Geobacteraceae</taxon>
        <taxon>Pelovirga</taxon>
    </lineage>
</organism>
<dbReference type="GO" id="GO:0016811">
    <property type="term" value="F:hydrolase activity, acting on carbon-nitrogen (but not peptide) bonds, in linear amides"/>
    <property type="evidence" value="ECO:0007669"/>
    <property type="project" value="InterPro"/>
</dbReference>
<dbReference type="AlphaFoldDB" id="A0A8J6UH07"/>
<dbReference type="InterPro" id="IPR043795">
    <property type="entry name" value="N-alpha-Ac-DABA-like"/>
</dbReference>
<keyword evidence="2" id="KW-0479">Metal-binding</keyword>
<evidence type="ECO:0000256" key="2">
    <source>
        <dbReference type="ARBA" id="ARBA00022723"/>
    </source>
</evidence>
<keyword evidence="7" id="KW-1185">Reference proteome</keyword>
<dbReference type="PANTHER" id="PTHR37326">
    <property type="entry name" value="BLL3975 PROTEIN"/>
    <property type="match status" value="1"/>
</dbReference>
<accession>A0A8J6UH07</accession>